<dbReference type="EMBL" id="JAYMYQ010000001">
    <property type="protein sequence ID" value="KAK7361188.1"/>
    <property type="molecule type" value="Genomic_DNA"/>
</dbReference>
<evidence type="ECO:0000313" key="2">
    <source>
        <dbReference type="Proteomes" id="UP001367508"/>
    </source>
</evidence>
<comment type="caution">
    <text evidence="1">The sequence shown here is derived from an EMBL/GenBank/DDBJ whole genome shotgun (WGS) entry which is preliminary data.</text>
</comment>
<sequence>MNAIPRTFQGKGDFQNRFLIGPSKEKEISKIIGIGRDLASSNLFSLRPRRQEFIYELQIERPTRFGFCGRGSSLMVDHVGPKDARFHQHMNPHTSAAYNALYLSHPWLFA</sequence>
<keyword evidence="2" id="KW-1185">Reference proteome</keyword>
<proteinExistence type="predicted"/>
<evidence type="ECO:0000313" key="1">
    <source>
        <dbReference type="EMBL" id="KAK7361188.1"/>
    </source>
</evidence>
<name>A0AAN9RC13_CANGL</name>
<dbReference type="AlphaFoldDB" id="A0AAN9RC13"/>
<protein>
    <submittedName>
        <fullName evidence="1">Uncharacterized protein</fullName>
    </submittedName>
</protein>
<organism evidence="1 2">
    <name type="scientific">Canavalia gladiata</name>
    <name type="common">Sword bean</name>
    <name type="synonym">Dolichos gladiatus</name>
    <dbReference type="NCBI Taxonomy" id="3824"/>
    <lineage>
        <taxon>Eukaryota</taxon>
        <taxon>Viridiplantae</taxon>
        <taxon>Streptophyta</taxon>
        <taxon>Embryophyta</taxon>
        <taxon>Tracheophyta</taxon>
        <taxon>Spermatophyta</taxon>
        <taxon>Magnoliopsida</taxon>
        <taxon>eudicotyledons</taxon>
        <taxon>Gunneridae</taxon>
        <taxon>Pentapetalae</taxon>
        <taxon>rosids</taxon>
        <taxon>fabids</taxon>
        <taxon>Fabales</taxon>
        <taxon>Fabaceae</taxon>
        <taxon>Papilionoideae</taxon>
        <taxon>50 kb inversion clade</taxon>
        <taxon>NPAAA clade</taxon>
        <taxon>indigoferoid/millettioid clade</taxon>
        <taxon>Phaseoleae</taxon>
        <taxon>Canavalia</taxon>
    </lineage>
</organism>
<reference evidence="1 2" key="1">
    <citation type="submission" date="2024-01" db="EMBL/GenBank/DDBJ databases">
        <title>The genomes of 5 underutilized Papilionoideae crops provide insights into root nodulation and disease resistanc.</title>
        <authorList>
            <person name="Jiang F."/>
        </authorList>
    </citation>
    <scope>NUCLEOTIDE SEQUENCE [LARGE SCALE GENOMIC DNA]</scope>
    <source>
        <strain evidence="1">LVBAO_FW01</strain>
        <tissue evidence="1">Leaves</tissue>
    </source>
</reference>
<accession>A0AAN9RC13</accession>
<gene>
    <name evidence="1" type="ORF">VNO77_03234</name>
</gene>
<dbReference type="Proteomes" id="UP001367508">
    <property type="component" value="Unassembled WGS sequence"/>
</dbReference>